<dbReference type="EMBL" id="DAAHCF010000150">
    <property type="protein sequence ID" value="HAB5479989.1"/>
    <property type="molecule type" value="Genomic_DNA"/>
</dbReference>
<dbReference type="EMBL" id="DAAHFA010000041">
    <property type="protein sequence ID" value="HAB5843397.1"/>
    <property type="molecule type" value="Genomic_DNA"/>
</dbReference>
<dbReference type="Gene3D" id="3.20.20.60">
    <property type="entry name" value="Phosphoenolpyruvate-binding domains"/>
    <property type="match status" value="1"/>
</dbReference>
<dbReference type="GO" id="GO:0000287">
    <property type="term" value="F:magnesium ion binding"/>
    <property type="evidence" value="ECO:0007669"/>
    <property type="project" value="TreeGrafter"/>
</dbReference>
<accession>A0A6Y3I147</accession>
<sequence>MSDISHAPTRSWLFTPAIRPERFIKAVESGADISIIDLEDSVTPNDKAQARKIAMQFLSSRPNSSLKIALRINGMNTHAGIEDLHMLLECRFFPDYIILPKTESAAHLQIVDSLIMMAGSDTRLIGIIESVAGLNAVESIADATPRLYGLMFGATPAWEPLALARARIVAACAMKGLLAIDAPFFDIGDFSGLKEETLQALSFGFSAKSAIHPAQISVINTAFTPTTAEINHARAVLTENAKGVGIVSGMMIDAAVARQARRLLARAGIFS</sequence>
<feature type="binding site" evidence="4">
    <location>
        <position position="71"/>
    </location>
    <ligand>
        <name>substrate</name>
    </ligand>
</feature>
<dbReference type="InterPro" id="IPR015813">
    <property type="entry name" value="Pyrv/PenolPyrv_kinase-like_dom"/>
</dbReference>
<gene>
    <name evidence="17" type="ORF">G2916_20115</name>
    <name evidence="14" type="ORF">GB016_22010</name>
    <name evidence="8" type="ORF">GB088_20715</name>
    <name evidence="15" type="ORF">GB236_19045</name>
    <name evidence="16" type="ORF">GB246_22020</name>
    <name evidence="9" type="ORF">GB348_21700</name>
    <name evidence="11" type="ORF">GBV97_19965</name>
    <name evidence="10" type="ORF">GBW00_21995</name>
    <name evidence="12" type="ORF">GBX19_13485</name>
    <name evidence="7" type="ORF">GBY11_16530</name>
    <name evidence="13" type="ORF">GBZ12_18800</name>
</gene>
<feature type="binding site" evidence="4">
    <location>
        <position position="129"/>
    </location>
    <ligand>
        <name>substrate</name>
    </ligand>
</feature>
<evidence type="ECO:0000313" key="7">
    <source>
        <dbReference type="EMBL" id="HAB1777113.1"/>
    </source>
</evidence>
<keyword evidence="14" id="KW-0456">Lyase</keyword>
<dbReference type="EMBL" id="DAAGOS010000085">
    <property type="protein sequence ID" value="HAB3925596.1"/>
    <property type="molecule type" value="Genomic_DNA"/>
</dbReference>
<dbReference type="Pfam" id="PF03328">
    <property type="entry name" value="HpcH_HpaI"/>
    <property type="match status" value="1"/>
</dbReference>
<evidence type="ECO:0000256" key="3">
    <source>
        <dbReference type="ARBA" id="ARBA00022842"/>
    </source>
</evidence>
<dbReference type="EMBL" id="DAAGNY010000035">
    <property type="protein sequence ID" value="HAB3844541.1"/>
    <property type="molecule type" value="Genomic_DNA"/>
</dbReference>
<evidence type="ECO:0000256" key="5">
    <source>
        <dbReference type="PIRSR" id="PIRSR015582-2"/>
    </source>
</evidence>
<evidence type="ECO:0000313" key="10">
    <source>
        <dbReference type="EMBL" id="HAB3844541.1"/>
    </source>
</evidence>
<dbReference type="InterPro" id="IPR040442">
    <property type="entry name" value="Pyrv_kinase-like_dom_sf"/>
</dbReference>
<dbReference type="EMBL" id="DAAGPC010000027">
    <property type="protein sequence ID" value="HAB3978571.1"/>
    <property type="molecule type" value="Genomic_DNA"/>
</dbReference>
<keyword evidence="2 5" id="KW-0479">Metal-binding</keyword>
<protein>
    <submittedName>
        <fullName evidence="14">CoA ester lyase</fullName>
    </submittedName>
</protein>
<name>A0A6Y3I147_SALDZ</name>
<evidence type="ECO:0000256" key="4">
    <source>
        <dbReference type="PIRSR" id="PIRSR015582-1"/>
    </source>
</evidence>
<reference evidence="14" key="2">
    <citation type="submission" date="2019-10" db="EMBL/GenBank/DDBJ databases">
        <authorList>
            <consortium name="NCBI Pathogen Detection Project"/>
        </authorList>
    </citation>
    <scope>NUCLEOTIDE SEQUENCE</scope>
    <source>
        <strain evidence="14">Salmonella enterica</strain>
    </source>
</reference>
<evidence type="ECO:0000313" key="16">
    <source>
        <dbReference type="EMBL" id="HAB5843397.1"/>
    </source>
</evidence>
<dbReference type="InterPro" id="IPR005000">
    <property type="entry name" value="Aldolase/citrate-lyase_domain"/>
</dbReference>
<organism evidence="14">
    <name type="scientific">Salmonella diarizonae</name>
    <dbReference type="NCBI Taxonomy" id="59204"/>
    <lineage>
        <taxon>Bacteria</taxon>
        <taxon>Pseudomonadati</taxon>
        <taxon>Pseudomonadota</taxon>
        <taxon>Gammaproteobacteria</taxon>
        <taxon>Enterobacterales</taxon>
        <taxon>Enterobacteriaceae</taxon>
        <taxon>Salmonella</taxon>
    </lineage>
</organism>
<dbReference type="EMBL" id="DAAQXJ010000137">
    <property type="protein sequence ID" value="HAE1266779.1"/>
    <property type="molecule type" value="Genomic_DNA"/>
</dbReference>
<dbReference type="EMBL" id="DAAFWI010000027">
    <property type="protein sequence ID" value="HAB1777113.1"/>
    <property type="molecule type" value="Genomic_DNA"/>
</dbReference>
<evidence type="ECO:0000313" key="15">
    <source>
        <dbReference type="EMBL" id="HAB5479989.1"/>
    </source>
</evidence>
<proteinExistence type="predicted"/>
<dbReference type="PANTHER" id="PTHR32308:SF0">
    <property type="entry name" value="HPCH_HPAI ALDOLASE_CITRATE LYASE DOMAIN-CONTAINING PROTEIN"/>
    <property type="match status" value="1"/>
</dbReference>
<comment type="cofactor">
    <cofactor evidence="1">
        <name>Mg(2+)</name>
        <dbReference type="ChEBI" id="CHEBI:18420"/>
    </cofactor>
</comment>
<dbReference type="SUPFAM" id="SSF51621">
    <property type="entry name" value="Phosphoenolpyruvate/pyruvate domain"/>
    <property type="match status" value="1"/>
</dbReference>
<evidence type="ECO:0000259" key="6">
    <source>
        <dbReference type="Pfam" id="PF03328"/>
    </source>
</evidence>
<evidence type="ECO:0000256" key="1">
    <source>
        <dbReference type="ARBA" id="ARBA00001946"/>
    </source>
</evidence>
<dbReference type="AlphaFoldDB" id="A0A6Y3I147"/>
<feature type="binding site" evidence="5">
    <location>
        <position position="129"/>
    </location>
    <ligand>
        <name>Mg(2+)</name>
        <dbReference type="ChEBI" id="CHEBI:18420"/>
    </ligand>
</feature>
<dbReference type="EMBL" id="DAAFYE010000063">
    <property type="protein sequence ID" value="HAB1993512.1"/>
    <property type="molecule type" value="Genomic_DNA"/>
</dbReference>
<dbReference type="GO" id="GO:0006107">
    <property type="term" value="P:oxaloacetate metabolic process"/>
    <property type="evidence" value="ECO:0007669"/>
    <property type="project" value="TreeGrafter"/>
</dbReference>
<dbReference type="FunFam" id="3.20.20.60:FF:000019">
    <property type="entry name" value="CoA ester lyase"/>
    <property type="match status" value="1"/>
</dbReference>
<dbReference type="GO" id="GO:0016829">
    <property type="term" value="F:lyase activity"/>
    <property type="evidence" value="ECO:0007669"/>
    <property type="project" value="UniProtKB-KW"/>
</dbReference>
<dbReference type="NCBIfam" id="NF038242">
    <property type="entry name" value="RipC_Ccl"/>
    <property type="match status" value="1"/>
</dbReference>
<dbReference type="PANTHER" id="PTHR32308">
    <property type="entry name" value="LYASE BETA SUBUNIT, PUTATIVE (AFU_ORTHOLOGUE AFUA_4G13030)-RELATED"/>
    <property type="match status" value="1"/>
</dbReference>
<evidence type="ECO:0000313" key="17">
    <source>
        <dbReference type="EMBL" id="HAE1266779.1"/>
    </source>
</evidence>
<feature type="domain" description="HpcH/HpaI aldolase/citrate lyase" evidence="6">
    <location>
        <begin position="10"/>
        <end position="213"/>
    </location>
</feature>
<evidence type="ECO:0000313" key="13">
    <source>
        <dbReference type="EMBL" id="HAB4675829.1"/>
    </source>
</evidence>
<evidence type="ECO:0000313" key="11">
    <source>
        <dbReference type="EMBL" id="HAB3925596.1"/>
    </source>
</evidence>
<reference evidence="14" key="1">
    <citation type="journal article" date="2018" name="Genome Biol.">
        <title>SKESA: strategic k-mer extension for scrupulous assemblies.</title>
        <authorList>
            <person name="Souvorov A."/>
            <person name="Agarwala R."/>
            <person name="Lipman D.J."/>
        </authorList>
    </citation>
    <scope>NUCLEOTIDE SEQUENCE</scope>
    <source>
        <strain evidence="14">Salmonella enterica</strain>
    </source>
</reference>
<evidence type="ECO:0000313" key="8">
    <source>
        <dbReference type="EMBL" id="HAB1993512.1"/>
    </source>
</evidence>
<dbReference type="InterPro" id="IPR011206">
    <property type="entry name" value="Citrate_lyase_beta/mcl1/mcl2"/>
</dbReference>
<dbReference type="EMBL" id="DAAGXW010000039">
    <property type="protein sequence ID" value="HAB5019118.1"/>
    <property type="molecule type" value="Genomic_DNA"/>
</dbReference>
<keyword evidence="3 5" id="KW-0460">Magnesium</keyword>
<dbReference type="PIRSF" id="PIRSF015582">
    <property type="entry name" value="Cit_lyase_B"/>
    <property type="match status" value="1"/>
</dbReference>
<dbReference type="EMBL" id="DAAFZM010000043">
    <property type="protein sequence ID" value="HAB2187161.1"/>
    <property type="molecule type" value="Genomic_DNA"/>
</dbReference>
<evidence type="ECO:0000313" key="12">
    <source>
        <dbReference type="EMBL" id="HAB3978571.1"/>
    </source>
</evidence>
<evidence type="ECO:0000313" key="9">
    <source>
        <dbReference type="EMBL" id="HAB2187161.1"/>
    </source>
</evidence>
<dbReference type="EMBL" id="DAAGVB010000065">
    <property type="protein sequence ID" value="HAB4675829.1"/>
    <property type="molecule type" value="Genomic_DNA"/>
</dbReference>
<evidence type="ECO:0000313" key="14">
    <source>
        <dbReference type="EMBL" id="HAB5019118.1"/>
    </source>
</evidence>
<comment type="caution">
    <text evidence="14">The sequence shown here is derived from an EMBL/GenBank/DDBJ whole genome shotgun (WGS) entry which is preliminary data.</text>
</comment>
<evidence type="ECO:0000256" key="2">
    <source>
        <dbReference type="ARBA" id="ARBA00022723"/>
    </source>
</evidence>